<dbReference type="STRING" id="198616.SAMN05216193_104332"/>
<feature type="transmembrane region" description="Helical" evidence="8">
    <location>
        <begin position="141"/>
        <end position="161"/>
    </location>
</feature>
<evidence type="ECO:0000256" key="4">
    <source>
        <dbReference type="ARBA" id="ARBA00022475"/>
    </source>
</evidence>
<keyword evidence="5 8" id="KW-0812">Transmembrane</keyword>
<evidence type="ECO:0000256" key="7">
    <source>
        <dbReference type="ARBA" id="ARBA00023136"/>
    </source>
</evidence>
<feature type="transmembrane region" description="Helical" evidence="8">
    <location>
        <begin position="207"/>
        <end position="225"/>
    </location>
</feature>
<reference evidence="10" key="1">
    <citation type="submission" date="2016-10" db="EMBL/GenBank/DDBJ databases">
        <authorList>
            <person name="Varghese N."/>
            <person name="Submissions S."/>
        </authorList>
    </citation>
    <scope>NUCLEOTIDE SEQUENCE [LARGE SCALE GENOMIC DNA]</scope>
    <source>
        <strain evidence="10">JCM 21621</strain>
    </source>
</reference>
<dbReference type="AlphaFoldDB" id="A0A1H0DKJ3"/>
<comment type="subcellular location">
    <subcellularLocation>
        <location evidence="1">Cell membrane</location>
        <topology evidence="1">Multi-pass membrane protein</topology>
    </subcellularLocation>
</comment>
<accession>A0A1H0DKJ3</accession>
<feature type="transmembrane region" description="Helical" evidence="8">
    <location>
        <begin position="173"/>
        <end position="201"/>
    </location>
</feature>
<dbReference type="PANTHER" id="PTHR34979">
    <property type="entry name" value="INNER MEMBRANE PROTEIN YGAZ"/>
    <property type="match status" value="1"/>
</dbReference>
<comment type="similarity">
    <text evidence="2">Belongs to the AzlC family.</text>
</comment>
<dbReference type="EMBL" id="FNIJ01000004">
    <property type="protein sequence ID" value="SDN70685.1"/>
    <property type="molecule type" value="Genomic_DNA"/>
</dbReference>
<protein>
    <submittedName>
        <fullName evidence="9">4-azaleucine resistance probable transporter AzlC</fullName>
    </submittedName>
</protein>
<dbReference type="GO" id="GO:1903785">
    <property type="term" value="P:L-valine transmembrane transport"/>
    <property type="evidence" value="ECO:0007669"/>
    <property type="project" value="TreeGrafter"/>
</dbReference>
<feature type="transmembrane region" description="Helical" evidence="8">
    <location>
        <begin position="70"/>
        <end position="91"/>
    </location>
</feature>
<keyword evidence="6 8" id="KW-1133">Transmembrane helix</keyword>
<dbReference type="RefSeq" id="WP_084314419.1">
    <property type="nucleotide sequence ID" value="NZ_FNIJ01000004.1"/>
</dbReference>
<feature type="transmembrane region" description="Helical" evidence="8">
    <location>
        <begin position="43"/>
        <end position="64"/>
    </location>
</feature>
<evidence type="ECO:0000256" key="6">
    <source>
        <dbReference type="ARBA" id="ARBA00022989"/>
    </source>
</evidence>
<dbReference type="Proteomes" id="UP000242957">
    <property type="component" value="Unassembled WGS sequence"/>
</dbReference>
<evidence type="ECO:0000256" key="3">
    <source>
        <dbReference type="ARBA" id="ARBA00022448"/>
    </source>
</evidence>
<evidence type="ECO:0000256" key="8">
    <source>
        <dbReference type="SAM" id="Phobius"/>
    </source>
</evidence>
<gene>
    <name evidence="9" type="ORF">SAMN05216193_104332</name>
</gene>
<evidence type="ECO:0000313" key="10">
    <source>
        <dbReference type="Proteomes" id="UP000242957"/>
    </source>
</evidence>
<keyword evidence="4" id="KW-1003">Cell membrane</keyword>
<evidence type="ECO:0000256" key="5">
    <source>
        <dbReference type="ARBA" id="ARBA00022692"/>
    </source>
</evidence>
<dbReference type="InterPro" id="IPR011606">
    <property type="entry name" value="Brnchd-chn_aa_trnsp_permease"/>
</dbReference>
<keyword evidence="7 8" id="KW-0472">Membrane</keyword>
<organism evidence="9 10">
    <name type="scientific">Pseudomonas jinjuensis</name>
    <dbReference type="NCBI Taxonomy" id="198616"/>
    <lineage>
        <taxon>Bacteria</taxon>
        <taxon>Pseudomonadati</taxon>
        <taxon>Pseudomonadota</taxon>
        <taxon>Gammaproteobacteria</taxon>
        <taxon>Pseudomonadales</taxon>
        <taxon>Pseudomonadaceae</taxon>
        <taxon>Pseudomonas</taxon>
    </lineage>
</organism>
<evidence type="ECO:0000313" key="9">
    <source>
        <dbReference type="EMBL" id="SDN70685.1"/>
    </source>
</evidence>
<keyword evidence="3" id="KW-0813">Transport</keyword>
<name>A0A1H0DKJ3_9PSED</name>
<sequence length="247" mass="26151">MAYRTAGEAFWDGVRVLGSSMLGIIPFGLVTGITAIEMGMSPGTTIGMTLLFYSGSAQMAALQLLRSDAFGLVIILTALVINLRFVMYSASLAPHLNHLPRRWTWPLSYMLADQSYALSIFKLSSGELGKFGHHYFAGATLNMWLTWQLSVVAGVCLGTGIPSDWSLDFAIPLVFLALLIPAIRNSASLCAALVGGGVAVLAVDMPYNLGLVMASLCGIAAGLLAERFNSARSASTEPRLKGGATVD</sequence>
<dbReference type="GO" id="GO:0005886">
    <property type="term" value="C:plasma membrane"/>
    <property type="evidence" value="ECO:0007669"/>
    <property type="project" value="UniProtKB-SubCell"/>
</dbReference>
<evidence type="ECO:0000256" key="2">
    <source>
        <dbReference type="ARBA" id="ARBA00010735"/>
    </source>
</evidence>
<evidence type="ECO:0000256" key="1">
    <source>
        <dbReference type="ARBA" id="ARBA00004651"/>
    </source>
</evidence>
<dbReference type="Pfam" id="PF03591">
    <property type="entry name" value="AzlC"/>
    <property type="match status" value="1"/>
</dbReference>
<keyword evidence="10" id="KW-1185">Reference proteome</keyword>
<feature type="transmembrane region" description="Helical" evidence="8">
    <location>
        <begin position="16"/>
        <end position="36"/>
    </location>
</feature>
<proteinExistence type="inferred from homology"/>
<dbReference type="PANTHER" id="PTHR34979:SF1">
    <property type="entry name" value="INNER MEMBRANE PROTEIN YGAZ"/>
    <property type="match status" value="1"/>
</dbReference>